<evidence type="ECO:0000313" key="4">
    <source>
        <dbReference type="Proteomes" id="UP000316313"/>
    </source>
</evidence>
<dbReference type="NCBIfam" id="TIGR03317">
    <property type="entry name" value="ygfZ_signature"/>
    <property type="match status" value="1"/>
</dbReference>
<protein>
    <submittedName>
        <fullName evidence="3">Folate-binding protein</fullName>
    </submittedName>
</protein>
<accession>A0A4Y6ULZ0</accession>
<dbReference type="InterPro" id="IPR017703">
    <property type="entry name" value="YgfZ/GCV_T_CS"/>
</dbReference>
<dbReference type="GO" id="GO:0016226">
    <property type="term" value="P:iron-sulfur cluster assembly"/>
    <property type="evidence" value="ECO:0007669"/>
    <property type="project" value="TreeGrafter"/>
</dbReference>
<keyword evidence="4" id="KW-1185">Reference proteome</keyword>
<dbReference type="Proteomes" id="UP000316313">
    <property type="component" value="Chromosome"/>
</dbReference>
<dbReference type="PANTHER" id="PTHR22602:SF0">
    <property type="entry name" value="TRANSFERASE CAF17, MITOCHONDRIAL-RELATED"/>
    <property type="match status" value="1"/>
</dbReference>
<dbReference type="Pfam" id="PF25455">
    <property type="entry name" value="Beta-barrel_CAF17_C"/>
    <property type="match status" value="1"/>
</dbReference>
<dbReference type="EMBL" id="CP038141">
    <property type="protein sequence ID" value="QDH17688.1"/>
    <property type="molecule type" value="Genomic_DNA"/>
</dbReference>
<feature type="domain" description="CAF17 C-terminal" evidence="2">
    <location>
        <begin position="198"/>
        <end position="266"/>
    </location>
</feature>
<organism evidence="3 4">
    <name type="scientific">Swingsia samuiensis</name>
    <dbReference type="NCBI Taxonomy" id="1293412"/>
    <lineage>
        <taxon>Bacteria</taxon>
        <taxon>Pseudomonadati</taxon>
        <taxon>Pseudomonadota</taxon>
        <taxon>Alphaproteobacteria</taxon>
        <taxon>Acetobacterales</taxon>
        <taxon>Acetobacteraceae</taxon>
        <taxon>Swingsia</taxon>
    </lineage>
</organism>
<keyword evidence="1" id="KW-0809">Transit peptide</keyword>
<dbReference type="RefSeq" id="WP_141461880.1">
    <property type="nucleotide sequence ID" value="NZ_CP038141.1"/>
</dbReference>
<reference evidence="3 4" key="1">
    <citation type="submission" date="2019-03" db="EMBL/GenBank/DDBJ databases">
        <title>The complete genome sequence of Swingsia samuiensis NBRC107927(T).</title>
        <authorList>
            <person name="Chua K.-O."/>
            <person name="Chan K.-G."/>
            <person name="See-Too W.-S."/>
        </authorList>
    </citation>
    <scope>NUCLEOTIDE SEQUENCE [LARGE SCALE GENOMIC DNA]</scope>
    <source>
        <strain evidence="3 4">AH83</strain>
    </source>
</reference>
<dbReference type="Gene3D" id="2.40.30.160">
    <property type="match status" value="1"/>
</dbReference>
<evidence type="ECO:0000256" key="1">
    <source>
        <dbReference type="ARBA" id="ARBA00022946"/>
    </source>
</evidence>
<evidence type="ECO:0000259" key="2">
    <source>
        <dbReference type="Pfam" id="PF25455"/>
    </source>
</evidence>
<proteinExistence type="predicted"/>
<dbReference type="KEGG" id="ssam:E3D00_09010"/>
<dbReference type="SUPFAM" id="SSF103025">
    <property type="entry name" value="Folate-binding domain"/>
    <property type="match status" value="1"/>
</dbReference>
<dbReference type="PIRSF" id="PIRSF006487">
    <property type="entry name" value="GcvT"/>
    <property type="match status" value="1"/>
</dbReference>
<dbReference type="InterPro" id="IPR027266">
    <property type="entry name" value="TrmE/GcvT-like"/>
</dbReference>
<evidence type="ECO:0000313" key="3">
    <source>
        <dbReference type="EMBL" id="QDH17688.1"/>
    </source>
</evidence>
<gene>
    <name evidence="3" type="ORF">E3D00_09010</name>
</gene>
<dbReference type="Gene3D" id="3.30.1360.120">
    <property type="entry name" value="Probable tRNA modification gtpase trme, domain 1"/>
    <property type="match status" value="1"/>
</dbReference>
<dbReference type="PANTHER" id="PTHR22602">
    <property type="entry name" value="TRANSFERASE CAF17, MITOCHONDRIAL-RELATED"/>
    <property type="match status" value="1"/>
</dbReference>
<name>A0A4Y6ULZ0_9PROT</name>
<sequence length="271" mass="30610">MIELLPDRSVLAITGTDRTSFLQGLVTNDLTSLTENRCIWSALLTAQGRWLSEFFLYSTSSEILMDCPSSHAEMLIKHLSRFRLRAYVQIKLTDFLVIVGHDAPPPKDIILTASDPRLPNAGWRAILPQDQSPSIPSNTTQWIKHRLNLGLPDYVDFISEKTLPLEANMDLLHGVSWSKGCYMGQELTARTHYRGLLKRRLLPVTLTEGHFPEAGGTLMIADKEVGDIRTRSGNQALALLRKEAWDAPNLTYNETPVSVLWPEWFPLEMRS</sequence>
<dbReference type="InterPro" id="IPR045179">
    <property type="entry name" value="YgfZ/GcvT"/>
</dbReference>
<dbReference type="OrthoDB" id="9796287at2"/>
<dbReference type="AlphaFoldDB" id="A0A4Y6ULZ0"/>
<dbReference type="InterPro" id="IPR057460">
    <property type="entry name" value="CAF17_C"/>
</dbReference>